<reference evidence="3 4" key="1">
    <citation type="journal article" date="2024" name="IMA Fungus">
        <title>Apiospora arundinis, a panoply of carbohydrate-active enzymes and secondary metabolites.</title>
        <authorList>
            <person name="Sorensen T."/>
            <person name="Petersen C."/>
            <person name="Muurmann A.T."/>
            <person name="Christiansen J.V."/>
            <person name="Brundto M.L."/>
            <person name="Overgaard C.K."/>
            <person name="Boysen A.T."/>
            <person name="Wollenberg R.D."/>
            <person name="Larsen T.O."/>
            <person name="Sorensen J.L."/>
            <person name="Nielsen K.L."/>
            <person name="Sondergaard T.E."/>
        </authorList>
    </citation>
    <scope>NUCLEOTIDE SEQUENCE [LARGE SCALE GENOMIC DNA]</scope>
    <source>
        <strain evidence="3 4">AAU 773</strain>
    </source>
</reference>
<dbReference type="PANTHER" id="PTHR47843">
    <property type="entry name" value="BTB DOMAIN-CONTAINING PROTEIN-RELATED"/>
    <property type="match status" value="1"/>
</dbReference>
<dbReference type="EMBL" id="JAPCWZ010000004">
    <property type="protein sequence ID" value="KAK8867611.1"/>
    <property type="molecule type" value="Genomic_DNA"/>
</dbReference>
<evidence type="ECO:0000313" key="3">
    <source>
        <dbReference type="EMBL" id="KAK8867611.1"/>
    </source>
</evidence>
<evidence type="ECO:0000259" key="2">
    <source>
        <dbReference type="PROSITE" id="PS50097"/>
    </source>
</evidence>
<proteinExistence type="predicted"/>
<gene>
    <name evidence="3" type="ORF">PGQ11_006189</name>
</gene>
<sequence>MAPSFDVILRSRPITFVLGQAKTEFTIHADALTPISKALRVLLDGDMKEAKEACVTWDDVDSETFIRFAQWAYTNDYAPPDPDILLDSSNISIQPTPSNTSSSQPQDNGSSIKDRAESINFQDTTSQCHIGYGSSYRSATCHKCRESYSQKACGYCGRALTVVCAKCGNGGKSTTMAKDFTTSAAWRIPDHVFKPRLNTEECEDYSKIFLSHANLYILADKYDIAELGKLSMHKLYATLVTFKLYPSRSTDILSLVELVYENTRVDDGLRSMMVHYCACTVEHLANCEKFQSTLQSYPEFSSALMAKTTERLY</sequence>
<organism evidence="3 4">
    <name type="scientific">Apiospora arundinis</name>
    <dbReference type="NCBI Taxonomy" id="335852"/>
    <lineage>
        <taxon>Eukaryota</taxon>
        <taxon>Fungi</taxon>
        <taxon>Dikarya</taxon>
        <taxon>Ascomycota</taxon>
        <taxon>Pezizomycotina</taxon>
        <taxon>Sordariomycetes</taxon>
        <taxon>Xylariomycetidae</taxon>
        <taxon>Amphisphaeriales</taxon>
        <taxon>Apiosporaceae</taxon>
        <taxon>Apiospora</taxon>
    </lineage>
</organism>
<dbReference type="PANTHER" id="PTHR47843:SF2">
    <property type="entry name" value="BTB DOMAIN-CONTAINING PROTEIN"/>
    <property type="match status" value="1"/>
</dbReference>
<protein>
    <recommendedName>
        <fullName evidence="2">BTB domain-containing protein</fullName>
    </recommendedName>
</protein>
<name>A0ABR2ITC6_9PEZI</name>
<accession>A0ABR2ITC6</accession>
<feature type="compositionally biased region" description="Low complexity" evidence="1">
    <location>
        <begin position="91"/>
        <end position="106"/>
    </location>
</feature>
<evidence type="ECO:0000313" key="4">
    <source>
        <dbReference type="Proteomes" id="UP001390339"/>
    </source>
</evidence>
<dbReference type="SUPFAM" id="SSF54695">
    <property type="entry name" value="POZ domain"/>
    <property type="match status" value="1"/>
</dbReference>
<comment type="caution">
    <text evidence="3">The sequence shown here is derived from an EMBL/GenBank/DDBJ whole genome shotgun (WGS) entry which is preliminary data.</text>
</comment>
<dbReference type="InterPro" id="IPR011333">
    <property type="entry name" value="SKP1/BTB/POZ_sf"/>
</dbReference>
<evidence type="ECO:0000256" key="1">
    <source>
        <dbReference type="SAM" id="MobiDB-lite"/>
    </source>
</evidence>
<feature type="domain" description="BTB" evidence="2">
    <location>
        <begin position="5"/>
        <end position="81"/>
    </location>
</feature>
<dbReference type="InterPro" id="IPR000210">
    <property type="entry name" value="BTB/POZ_dom"/>
</dbReference>
<dbReference type="Proteomes" id="UP001390339">
    <property type="component" value="Unassembled WGS sequence"/>
</dbReference>
<keyword evidence="4" id="KW-1185">Reference proteome</keyword>
<dbReference type="Gene3D" id="3.30.710.10">
    <property type="entry name" value="Potassium Channel Kv1.1, Chain A"/>
    <property type="match status" value="1"/>
</dbReference>
<dbReference type="PROSITE" id="PS50097">
    <property type="entry name" value="BTB"/>
    <property type="match status" value="1"/>
</dbReference>
<feature type="region of interest" description="Disordered" evidence="1">
    <location>
        <begin position="86"/>
        <end position="112"/>
    </location>
</feature>